<dbReference type="PROSITE" id="PS00107">
    <property type="entry name" value="PROTEIN_KINASE_ATP"/>
    <property type="match status" value="1"/>
</dbReference>
<dbReference type="Gene3D" id="1.10.510.10">
    <property type="entry name" value="Transferase(Phosphotransferase) domain 1"/>
    <property type="match status" value="1"/>
</dbReference>
<keyword evidence="4" id="KW-0863">Zinc-finger</keyword>
<evidence type="ECO:0000256" key="3">
    <source>
        <dbReference type="ARBA" id="ARBA00022741"/>
    </source>
</evidence>
<sequence>MGPPVVIWSTGSGELALVGASHVILCGFVFAEFGVFEVTLDLSKLNREHAKQYRDLIRHMQNNNNNSILRTKGLTLDHMKVEMILFLPKEDGHQADSAMDGSTNEVKLLGIQPNCDLGWTHFILRDKRASQLAQPAQNDPSAEQRNSLANYTRAEVEIVKQLPLTAVSFFVTRVVSKRSRTLHIDLTSANEIKTLSFKYGGQGLPYDVMIDMFGITKKQPLLSQSFWSAVIGLGQETLFLSKVNENAWVLGHAVYANDVCFALVVNIIPFQESDPLEVRSDNPDNLRALMYRAKLSHEQLISYFNAIQAQDRRCPAQGAHVFVLDVDAHTNATGNITFPPSATQERDNEMGISRLALPCDDSTPLKDYLQSVFRCPRLRIFINNKLITSIIYDTSIPGDVAQAVYRHNANKVLALRLWASKGRGTSTQIVPCIIKLYHNNVLICHYTGPSQTWELHGLIDTKDMPGLKVDLRGTGYDTESEFSLRVLISWMDECIENFVKGLSSSPRSAATSATRWIQCCQCLNHRQMQYDVPITLEAYEKWECCHTPGMSCSQPESTKWMPAEKDSNTEIGTSMHFMRTEPTCLEYSAYHFVEGADLIGHGTFANVYTAVNKETGNPVAIKKFLDNLPSGPDQSIGKMLCREVHAQSCVVHDNVCRVHGYIETPPCLVMDLIPSGDTLHEYVCHTNEDTANMEMSNSKMFHCILQIAECIHACHVMGIVHRDIKPSNIMLLHSSVCGGELMCKLIDFGLTSIMNTEAEKKCRQSSYQGQQRGTLPYKDPVALRGKKSADPFSLDVYAFGVTVLELLTRKDAQFEMKEGFDLSELMLIQQNKIDGNHPIVPRTQVPEHWRILINDCWKSKNRPDMADILLRLRYNEDFQQLDAQLDNHEMDICQAASPGSNAIQDVPIQRSVSVEEGECTDALPSPHAIAHLPGRGTTQNHHFSVTAVLDNTPQINGPGMAVDACTAERDQQPR</sequence>
<dbReference type="PROSITE" id="PS00108">
    <property type="entry name" value="PROTEIN_KINASE_ST"/>
    <property type="match status" value="1"/>
</dbReference>
<keyword evidence="12" id="KW-1185">Reference proteome</keyword>
<evidence type="ECO:0000256" key="4">
    <source>
        <dbReference type="ARBA" id="ARBA00022771"/>
    </source>
</evidence>
<dbReference type="InterPro" id="IPR008271">
    <property type="entry name" value="Ser/Thr_kinase_AS"/>
</dbReference>
<keyword evidence="3 8" id="KW-0547">Nucleotide-binding</keyword>
<dbReference type="EMBL" id="LGRX02024569">
    <property type="protein sequence ID" value="KAK3253906.1"/>
    <property type="molecule type" value="Genomic_DNA"/>
</dbReference>
<organism evidence="11 12">
    <name type="scientific">Cymbomonas tetramitiformis</name>
    <dbReference type="NCBI Taxonomy" id="36881"/>
    <lineage>
        <taxon>Eukaryota</taxon>
        <taxon>Viridiplantae</taxon>
        <taxon>Chlorophyta</taxon>
        <taxon>Pyramimonadophyceae</taxon>
        <taxon>Pyramimonadales</taxon>
        <taxon>Pyramimonadaceae</taxon>
        <taxon>Cymbomonas</taxon>
    </lineage>
</organism>
<comment type="caution">
    <text evidence="11">The sequence shown here is derived from an EMBL/GenBank/DDBJ whole genome shotgun (WGS) entry which is preliminary data.</text>
</comment>
<evidence type="ECO:0000313" key="11">
    <source>
        <dbReference type="EMBL" id="KAK3253906.1"/>
    </source>
</evidence>
<evidence type="ECO:0000256" key="7">
    <source>
        <dbReference type="ARBA" id="ARBA00022840"/>
    </source>
</evidence>
<accession>A0AAE0CF56</accession>
<evidence type="ECO:0008006" key="13">
    <source>
        <dbReference type="Google" id="ProtNLM"/>
    </source>
</evidence>
<evidence type="ECO:0000256" key="2">
    <source>
        <dbReference type="ARBA" id="ARBA00022723"/>
    </source>
</evidence>
<evidence type="ECO:0000259" key="9">
    <source>
        <dbReference type="PROSITE" id="PS50011"/>
    </source>
</evidence>
<evidence type="ECO:0000256" key="5">
    <source>
        <dbReference type="ARBA" id="ARBA00022777"/>
    </source>
</evidence>
<dbReference type="InterPro" id="IPR000719">
    <property type="entry name" value="Prot_kinase_dom"/>
</dbReference>
<keyword evidence="6" id="KW-0862">Zinc</keyword>
<feature type="domain" description="Protein kinase" evidence="9">
    <location>
        <begin position="593"/>
        <end position="878"/>
    </location>
</feature>
<feature type="binding site" evidence="8">
    <location>
        <position position="623"/>
    </location>
    <ligand>
        <name>ATP</name>
        <dbReference type="ChEBI" id="CHEBI:30616"/>
    </ligand>
</feature>
<dbReference type="Proteomes" id="UP001190700">
    <property type="component" value="Unassembled WGS sequence"/>
</dbReference>
<keyword evidence="2" id="KW-0479">Metal-binding</keyword>
<dbReference type="AlphaFoldDB" id="A0AAE0CF56"/>
<reference evidence="11 12" key="1">
    <citation type="journal article" date="2015" name="Genome Biol. Evol.">
        <title>Comparative Genomics of a Bacterivorous Green Alga Reveals Evolutionary Causalities and Consequences of Phago-Mixotrophic Mode of Nutrition.</title>
        <authorList>
            <person name="Burns J.A."/>
            <person name="Paasch A."/>
            <person name="Narechania A."/>
            <person name="Kim E."/>
        </authorList>
    </citation>
    <scope>NUCLEOTIDE SEQUENCE [LARGE SCALE GENOMIC DNA]</scope>
    <source>
        <strain evidence="11 12">PLY_AMNH</strain>
    </source>
</reference>
<dbReference type="GO" id="GO:0008270">
    <property type="term" value="F:zinc ion binding"/>
    <property type="evidence" value="ECO:0007669"/>
    <property type="project" value="UniProtKB-KW"/>
</dbReference>
<dbReference type="Pfam" id="PF00069">
    <property type="entry name" value="Pkinase"/>
    <property type="match status" value="1"/>
</dbReference>
<dbReference type="InterPro" id="IPR011124">
    <property type="entry name" value="Znf_CW"/>
</dbReference>
<protein>
    <recommendedName>
        <fullName evidence="13">Protein kinase domain-containing protein</fullName>
    </recommendedName>
</protein>
<evidence type="ECO:0000256" key="6">
    <source>
        <dbReference type="ARBA" id="ARBA00022833"/>
    </source>
</evidence>
<dbReference type="SUPFAM" id="SSF56112">
    <property type="entry name" value="Protein kinase-like (PK-like)"/>
    <property type="match status" value="1"/>
</dbReference>
<dbReference type="InterPro" id="IPR051681">
    <property type="entry name" value="Ser/Thr_Kinases-Pseudokinases"/>
</dbReference>
<dbReference type="GO" id="GO:0005524">
    <property type="term" value="F:ATP binding"/>
    <property type="evidence" value="ECO:0007669"/>
    <property type="project" value="UniProtKB-UniRule"/>
</dbReference>
<dbReference type="PANTHER" id="PTHR44329">
    <property type="entry name" value="SERINE/THREONINE-PROTEIN KINASE TNNI3K-RELATED"/>
    <property type="match status" value="1"/>
</dbReference>
<name>A0AAE0CF56_9CHLO</name>
<evidence type="ECO:0000313" key="12">
    <source>
        <dbReference type="Proteomes" id="UP001190700"/>
    </source>
</evidence>
<feature type="domain" description="CW-type" evidence="10">
    <location>
        <begin position="510"/>
        <end position="560"/>
    </location>
</feature>
<dbReference type="InterPro" id="IPR017441">
    <property type="entry name" value="Protein_kinase_ATP_BS"/>
</dbReference>
<keyword evidence="7 8" id="KW-0067">ATP-binding</keyword>
<proteinExistence type="predicted"/>
<keyword evidence="5" id="KW-0418">Kinase</keyword>
<dbReference type="PROSITE" id="PS50011">
    <property type="entry name" value="PROTEIN_KINASE_DOM"/>
    <property type="match status" value="1"/>
</dbReference>
<evidence type="ECO:0000259" key="10">
    <source>
        <dbReference type="PROSITE" id="PS51050"/>
    </source>
</evidence>
<dbReference type="GO" id="GO:0004674">
    <property type="term" value="F:protein serine/threonine kinase activity"/>
    <property type="evidence" value="ECO:0007669"/>
    <property type="project" value="TreeGrafter"/>
</dbReference>
<dbReference type="PROSITE" id="PS51050">
    <property type="entry name" value="ZF_CW"/>
    <property type="match status" value="1"/>
</dbReference>
<keyword evidence="1" id="KW-0808">Transferase</keyword>
<evidence type="ECO:0000256" key="8">
    <source>
        <dbReference type="PROSITE-ProRule" id="PRU10141"/>
    </source>
</evidence>
<gene>
    <name evidence="11" type="ORF">CYMTET_36863</name>
</gene>
<dbReference type="SMART" id="SM00220">
    <property type="entry name" value="S_TKc"/>
    <property type="match status" value="1"/>
</dbReference>
<dbReference type="InterPro" id="IPR011009">
    <property type="entry name" value="Kinase-like_dom_sf"/>
</dbReference>
<evidence type="ECO:0000256" key="1">
    <source>
        <dbReference type="ARBA" id="ARBA00022679"/>
    </source>
</evidence>